<evidence type="ECO:0000256" key="1">
    <source>
        <dbReference type="SAM" id="MobiDB-lite"/>
    </source>
</evidence>
<feature type="compositionally biased region" description="Polar residues" evidence="1">
    <location>
        <begin position="1"/>
        <end position="10"/>
    </location>
</feature>
<feature type="compositionally biased region" description="Basic and acidic residues" evidence="1">
    <location>
        <begin position="17"/>
        <end position="27"/>
    </location>
</feature>
<reference evidence="2" key="1">
    <citation type="submission" date="2018-10" db="EMBL/GenBank/DDBJ databases">
        <title>Hidden diversity of soil giant viruses.</title>
        <authorList>
            <person name="Schulz F."/>
            <person name="Alteio L."/>
            <person name="Goudeau D."/>
            <person name="Ryan E.M."/>
            <person name="Malmstrom R.R."/>
            <person name="Blanchard J."/>
            <person name="Woyke T."/>
        </authorList>
    </citation>
    <scope>NUCLEOTIDE SEQUENCE</scope>
    <source>
        <strain evidence="2">HYV1</strain>
    </source>
</reference>
<accession>A0A3G5AAD1</accession>
<sequence length="34" mass="3811">MKQSIKQGHTSAMLGKIDSHVIEDGHKTQLYQNS</sequence>
<protein>
    <submittedName>
        <fullName evidence="2">Uncharacterized protein</fullName>
    </submittedName>
</protein>
<organism evidence="2">
    <name type="scientific">Hyperionvirus sp</name>
    <dbReference type="NCBI Taxonomy" id="2487770"/>
    <lineage>
        <taxon>Viruses</taxon>
        <taxon>Varidnaviria</taxon>
        <taxon>Bamfordvirae</taxon>
        <taxon>Nucleocytoviricota</taxon>
        <taxon>Megaviricetes</taxon>
        <taxon>Imitervirales</taxon>
        <taxon>Mimiviridae</taxon>
        <taxon>Klosneuvirinae</taxon>
    </lineage>
</organism>
<dbReference type="EMBL" id="MK072401">
    <property type="protein sequence ID" value="AYV84206.1"/>
    <property type="molecule type" value="Genomic_DNA"/>
</dbReference>
<evidence type="ECO:0000313" key="2">
    <source>
        <dbReference type="EMBL" id="AYV84206.1"/>
    </source>
</evidence>
<feature type="region of interest" description="Disordered" evidence="1">
    <location>
        <begin position="1"/>
        <end position="34"/>
    </location>
</feature>
<gene>
    <name evidence="2" type="ORF">Hyperionvirus19_30</name>
</gene>
<name>A0A3G5AAD1_9VIRU</name>
<proteinExistence type="predicted"/>